<dbReference type="Pfam" id="PF04069">
    <property type="entry name" value="OpuAC"/>
    <property type="match status" value="1"/>
</dbReference>
<dbReference type="InterPro" id="IPR001638">
    <property type="entry name" value="Solute-binding_3/MltF_N"/>
</dbReference>
<dbReference type="PROSITE" id="PS51318">
    <property type="entry name" value="TAT"/>
    <property type="match status" value="1"/>
</dbReference>
<dbReference type="InterPro" id="IPR010067">
    <property type="entry name" value="ABC_SsuA_sub-bd"/>
</dbReference>
<evidence type="ECO:0000256" key="2">
    <source>
        <dbReference type="SAM" id="SignalP"/>
    </source>
</evidence>
<dbReference type="InterPro" id="IPR006311">
    <property type="entry name" value="TAT_signal"/>
</dbReference>
<feature type="chain" id="PRO_5046513066" evidence="2">
    <location>
        <begin position="34"/>
        <end position="329"/>
    </location>
</feature>
<comment type="caution">
    <text evidence="4">The sequence shown here is derived from an EMBL/GenBank/DDBJ whole genome shotgun (WGS) entry which is preliminary data.</text>
</comment>
<dbReference type="PANTHER" id="PTHR30024:SF42">
    <property type="entry name" value="ALIPHATIC SULFONATES-BINDING PROTEIN-RELATED"/>
    <property type="match status" value="1"/>
</dbReference>
<feature type="signal peptide" evidence="2">
    <location>
        <begin position="1"/>
        <end position="33"/>
    </location>
</feature>
<keyword evidence="5" id="KW-1185">Reference proteome</keyword>
<protein>
    <submittedName>
        <fullName evidence="4">Aliphatic sulfonate ABC transporter substrate-binding protein</fullName>
    </submittedName>
</protein>
<keyword evidence="2" id="KW-0732">Signal</keyword>
<dbReference type="Gene3D" id="3.40.190.10">
    <property type="entry name" value="Periplasmic binding protein-like II"/>
    <property type="match status" value="2"/>
</dbReference>
<comment type="similarity">
    <text evidence="1">Belongs to the bacterial solute-binding protein SsuA/TauA family.</text>
</comment>
<dbReference type="Proteomes" id="UP001385892">
    <property type="component" value="Unassembled WGS sequence"/>
</dbReference>
<dbReference type="SMART" id="SM00062">
    <property type="entry name" value="PBPb"/>
    <property type="match status" value="1"/>
</dbReference>
<organism evidence="4 5">
    <name type="scientific">Variovorax rhizosphaerae</name>
    <dbReference type="NCBI Taxonomy" id="1836200"/>
    <lineage>
        <taxon>Bacteria</taxon>
        <taxon>Pseudomonadati</taxon>
        <taxon>Pseudomonadota</taxon>
        <taxon>Betaproteobacteria</taxon>
        <taxon>Burkholderiales</taxon>
        <taxon>Comamonadaceae</taxon>
        <taxon>Variovorax</taxon>
    </lineage>
</organism>
<dbReference type="SUPFAM" id="SSF53850">
    <property type="entry name" value="Periplasmic binding protein-like II"/>
    <property type="match status" value="1"/>
</dbReference>
<proteinExistence type="inferred from homology"/>
<dbReference type="RefSeq" id="WP_340347309.1">
    <property type="nucleotide sequence ID" value="NZ_JBBKZT010000025.1"/>
</dbReference>
<dbReference type="NCBIfam" id="TIGR01728">
    <property type="entry name" value="SsuA_fam"/>
    <property type="match status" value="1"/>
</dbReference>
<dbReference type="InterPro" id="IPR007210">
    <property type="entry name" value="ABC_Gly_betaine_transp_sub-bd"/>
</dbReference>
<feature type="domain" description="Solute-binding protein family 3/N-terminal" evidence="3">
    <location>
        <begin position="40"/>
        <end position="257"/>
    </location>
</feature>
<evidence type="ECO:0000313" key="4">
    <source>
        <dbReference type="EMBL" id="MEJ8851608.1"/>
    </source>
</evidence>
<evidence type="ECO:0000259" key="3">
    <source>
        <dbReference type="SMART" id="SM00062"/>
    </source>
</evidence>
<accession>A0ABU8WVM6</accession>
<gene>
    <name evidence="4" type="ORF">WKW82_33570</name>
</gene>
<sequence length="329" mass="34820">MPNDLPFTLRRRDMGLALLALGAAAGLGTPARAQGALPDEVRIGTQKGSAILVLARKQEVIEKRLKALGVQNVKWVEFQFGPPMLEALGAGAIDLGSVGDTPPVFAQAGNSNLVYAAATPSAQHALLVPKSSPIKSIADLKGKKVAFAKGSSAHNVTIKALASAGLSLNDIVPTYLAPADATAAFTGGNIDAWTVWDPFYAIAEERYGARVIADTTDKRLASASYYMASKDFATRYPTVLSAVLDEIGKLTRWSGTHRDELAALAAEATGIDAKSWSAAFARAEFSFGPVTDVHVTQQQQLADSFFALGIIPRKLNVRDIVWRPSAGAF</sequence>
<dbReference type="EMBL" id="JBBKZT010000025">
    <property type="protein sequence ID" value="MEJ8851608.1"/>
    <property type="molecule type" value="Genomic_DNA"/>
</dbReference>
<name>A0ABU8WVM6_9BURK</name>
<evidence type="ECO:0000313" key="5">
    <source>
        <dbReference type="Proteomes" id="UP001385892"/>
    </source>
</evidence>
<evidence type="ECO:0000256" key="1">
    <source>
        <dbReference type="ARBA" id="ARBA00010742"/>
    </source>
</evidence>
<reference evidence="4 5" key="1">
    <citation type="submission" date="2024-03" db="EMBL/GenBank/DDBJ databases">
        <title>Novel species of the genus Variovorax.</title>
        <authorList>
            <person name="Liu Q."/>
            <person name="Xin Y.-H."/>
        </authorList>
    </citation>
    <scope>NUCLEOTIDE SEQUENCE [LARGE SCALE GENOMIC DNA]</scope>
    <source>
        <strain evidence="4 5">KACC 18900</strain>
    </source>
</reference>
<dbReference type="PANTHER" id="PTHR30024">
    <property type="entry name" value="ALIPHATIC SULFONATES-BINDING PROTEIN-RELATED"/>
    <property type="match status" value="1"/>
</dbReference>